<dbReference type="EMBL" id="AMFJ01028947">
    <property type="protein sequence ID" value="EKD44193.1"/>
    <property type="molecule type" value="Genomic_DNA"/>
</dbReference>
<dbReference type="AlphaFoldDB" id="K1ZIF4"/>
<proteinExistence type="predicted"/>
<evidence type="ECO:0000313" key="1">
    <source>
        <dbReference type="EMBL" id="EKD44193.1"/>
    </source>
</evidence>
<accession>K1ZIF4</accession>
<sequence>MWPPGGIFVINSTNTGTIDFTPSSTFTGSASAIYIIQDGSNNTATGLLTVTIECIQIQDACGYGLVAYAPYDVAGDWKLYQTGSSSLPPSWTGGNLSFGWVTGGSWVIVGASNGYLQYNLGSLGLGSNFSVEMNVQGSALTRTNSSYFLFTLWDNTSIYNTNSIWFWINSTWLQSVTKPTIIQTPLPTGCTSTSWYEFCNFLDTSHINSYASMLDTFYKVKISINKNTNQSQVCIESNCGVWNNIGGYTSANFSNATYLYIGSASNKAFQWSSIVDSVKIYNN</sequence>
<dbReference type="Gene3D" id="2.60.40.2810">
    <property type="match status" value="1"/>
</dbReference>
<organism evidence="1">
    <name type="scientific">uncultured bacterium</name>
    <name type="common">gcode 4</name>
    <dbReference type="NCBI Taxonomy" id="1234023"/>
    <lineage>
        <taxon>Bacteria</taxon>
        <taxon>environmental samples</taxon>
    </lineage>
</organism>
<name>K1ZIF4_9BACT</name>
<dbReference type="Pfam" id="PF17963">
    <property type="entry name" value="Big_9"/>
    <property type="match status" value="1"/>
</dbReference>
<comment type="caution">
    <text evidence="1">The sequence shown here is derived from an EMBL/GenBank/DDBJ whole genome shotgun (WGS) entry which is preliminary data.</text>
</comment>
<gene>
    <name evidence="1" type="ORF">ACD_71C00216G0002</name>
</gene>
<reference evidence="1" key="1">
    <citation type="journal article" date="2012" name="Science">
        <title>Fermentation, hydrogen, and sulfur metabolism in multiple uncultivated bacterial phyla.</title>
        <authorList>
            <person name="Wrighton K.C."/>
            <person name="Thomas B.C."/>
            <person name="Sharon I."/>
            <person name="Miller C.S."/>
            <person name="Castelle C.J."/>
            <person name="VerBerkmoes N.C."/>
            <person name="Wilkins M.J."/>
            <person name="Hettich R.L."/>
            <person name="Lipton M.S."/>
            <person name="Williams K.H."/>
            <person name="Long P.E."/>
            <person name="Banfield J.F."/>
        </authorList>
    </citation>
    <scope>NUCLEOTIDE SEQUENCE [LARGE SCALE GENOMIC DNA]</scope>
</reference>
<protein>
    <submittedName>
        <fullName evidence="1">Uncharacterized protein</fullName>
    </submittedName>
</protein>